<dbReference type="InterPro" id="IPR045916">
    <property type="entry name" value="DUF5777"/>
</dbReference>
<comment type="caution">
    <text evidence="2">The sequence shown here is derived from an EMBL/GenBank/DDBJ whole genome shotgun (WGS) entry which is preliminary data.</text>
</comment>
<keyword evidence="3" id="KW-1185">Reference proteome</keyword>
<evidence type="ECO:0000259" key="1">
    <source>
        <dbReference type="Pfam" id="PF19089"/>
    </source>
</evidence>
<evidence type="ECO:0000313" key="2">
    <source>
        <dbReference type="EMBL" id="MDN5212889.1"/>
    </source>
</evidence>
<reference evidence="2" key="1">
    <citation type="submission" date="2023-06" db="EMBL/GenBank/DDBJ databases">
        <title>Genomic of Agaribacillus aureum.</title>
        <authorList>
            <person name="Wang G."/>
        </authorList>
    </citation>
    <scope>NUCLEOTIDE SEQUENCE</scope>
    <source>
        <strain evidence="2">BMA12</strain>
    </source>
</reference>
<dbReference type="SUPFAM" id="SSF56935">
    <property type="entry name" value="Porins"/>
    <property type="match status" value="1"/>
</dbReference>
<dbReference type="RefSeq" id="WP_346758206.1">
    <property type="nucleotide sequence ID" value="NZ_JAUJEB010000001.1"/>
</dbReference>
<proteinExistence type="predicted"/>
<gene>
    <name evidence="2" type="ORF">QQ020_12560</name>
</gene>
<sequence length="303" mass="33457">MKNFIISSWIGLCISFPALSQSSSDLGFDDEEDEKTLITSAFNSSYIINTQSTNTLSSGRLNLLISHRFGNLNQGAFNLFGLDFGAMRIGLEYGINNKLTAGLGRSSVGKNYDAFIKYRMLTQSTGGASQTPVSIVGFTSIAFSSVDVRNSNSLDENSRFIDHLVYSYQVLVSRQFSKKFSLQLTPTLIHRNTVTSSQEDNNIVSLGIGGRLKVSKRIHLTADYHYVFNKSEVTKLYDPLAIGMDVVVGGHIFQVHLNNALGMIEKEFITATNGDFFDGDIRIGFTILRSFSIKPEVKGGKMH</sequence>
<organism evidence="2 3">
    <name type="scientific">Agaribacillus aureus</name>
    <dbReference type="NCBI Taxonomy" id="3051825"/>
    <lineage>
        <taxon>Bacteria</taxon>
        <taxon>Pseudomonadati</taxon>
        <taxon>Bacteroidota</taxon>
        <taxon>Cytophagia</taxon>
        <taxon>Cytophagales</taxon>
        <taxon>Splendidivirgaceae</taxon>
        <taxon>Agaribacillus</taxon>
    </lineage>
</organism>
<dbReference type="Proteomes" id="UP001172083">
    <property type="component" value="Unassembled WGS sequence"/>
</dbReference>
<dbReference type="Pfam" id="PF19089">
    <property type="entry name" value="DUF5777"/>
    <property type="match status" value="1"/>
</dbReference>
<dbReference type="EMBL" id="JAUJEB010000001">
    <property type="protein sequence ID" value="MDN5212889.1"/>
    <property type="molecule type" value="Genomic_DNA"/>
</dbReference>
<protein>
    <submittedName>
        <fullName evidence="2">DUF5777 family beta-barrel protein</fullName>
    </submittedName>
</protein>
<evidence type="ECO:0000313" key="3">
    <source>
        <dbReference type="Proteomes" id="UP001172083"/>
    </source>
</evidence>
<accession>A0ABT8L562</accession>
<name>A0ABT8L562_9BACT</name>
<feature type="domain" description="DUF5777" evidence="1">
    <location>
        <begin position="42"/>
        <end position="291"/>
    </location>
</feature>